<dbReference type="InterPro" id="IPR000836">
    <property type="entry name" value="PRTase_dom"/>
</dbReference>
<evidence type="ECO:0000259" key="1">
    <source>
        <dbReference type="Pfam" id="PF14681"/>
    </source>
</evidence>
<dbReference type="Gene3D" id="3.40.50.2020">
    <property type="match status" value="1"/>
</dbReference>
<evidence type="ECO:0000313" key="2">
    <source>
        <dbReference type="EMBL" id="KAK7470792.1"/>
    </source>
</evidence>
<dbReference type="Pfam" id="PF14681">
    <property type="entry name" value="UPRTase"/>
    <property type="match status" value="1"/>
</dbReference>
<sequence length="100" mass="10944">MSVKVNKLSHPIVNSQLSKLRQSSTSPKEFREGVNHIGLILGLEASRNLEEQSFDGKTPVASFKGTVIKPRIGLTPILRAGLGMTDALVRDSCLLNYPRN</sequence>
<evidence type="ECO:0000313" key="3">
    <source>
        <dbReference type="Proteomes" id="UP001498398"/>
    </source>
</evidence>
<dbReference type="Proteomes" id="UP001498398">
    <property type="component" value="Unassembled WGS sequence"/>
</dbReference>
<dbReference type="InterPro" id="IPR029057">
    <property type="entry name" value="PRTase-like"/>
</dbReference>
<proteinExistence type="predicted"/>
<feature type="domain" description="Phosphoribosyltransferase" evidence="1">
    <location>
        <begin position="8"/>
        <end position="88"/>
    </location>
</feature>
<protein>
    <recommendedName>
        <fullName evidence="1">Phosphoribosyltransferase domain-containing protein</fullName>
    </recommendedName>
</protein>
<comment type="caution">
    <text evidence="2">The sequence shown here is derived from an EMBL/GenBank/DDBJ whole genome shotgun (WGS) entry which is preliminary data.</text>
</comment>
<accession>A0ABR1K5C2</accession>
<keyword evidence="3" id="KW-1185">Reference proteome</keyword>
<gene>
    <name evidence="2" type="ORF">VKT23_002210</name>
</gene>
<organism evidence="2 3">
    <name type="scientific">Marasmiellus scandens</name>
    <dbReference type="NCBI Taxonomy" id="2682957"/>
    <lineage>
        <taxon>Eukaryota</taxon>
        <taxon>Fungi</taxon>
        <taxon>Dikarya</taxon>
        <taxon>Basidiomycota</taxon>
        <taxon>Agaricomycotina</taxon>
        <taxon>Agaricomycetes</taxon>
        <taxon>Agaricomycetidae</taxon>
        <taxon>Agaricales</taxon>
        <taxon>Marasmiineae</taxon>
        <taxon>Omphalotaceae</taxon>
        <taxon>Marasmiellus</taxon>
    </lineage>
</organism>
<dbReference type="SUPFAM" id="SSF53271">
    <property type="entry name" value="PRTase-like"/>
    <property type="match status" value="1"/>
</dbReference>
<name>A0ABR1K5C2_9AGAR</name>
<dbReference type="EMBL" id="JBANRG010000002">
    <property type="protein sequence ID" value="KAK7470792.1"/>
    <property type="molecule type" value="Genomic_DNA"/>
</dbReference>
<reference evidence="2 3" key="1">
    <citation type="submission" date="2024-01" db="EMBL/GenBank/DDBJ databases">
        <title>A draft genome for the cacao thread blight pathogen Marasmiellus scandens.</title>
        <authorList>
            <person name="Baruah I.K."/>
            <person name="Leung J."/>
            <person name="Bukari Y."/>
            <person name="Amoako-Attah I."/>
            <person name="Meinhardt L.W."/>
            <person name="Bailey B.A."/>
            <person name="Cohen S.P."/>
        </authorList>
    </citation>
    <scope>NUCLEOTIDE SEQUENCE [LARGE SCALE GENOMIC DNA]</scope>
    <source>
        <strain evidence="2 3">GH-19</strain>
    </source>
</reference>